<dbReference type="Proteomes" id="UP001054889">
    <property type="component" value="Unassembled WGS sequence"/>
</dbReference>
<keyword evidence="2" id="KW-1185">Reference proteome</keyword>
<name>A0AAV5ECU5_ELECO</name>
<reference evidence="1" key="2">
    <citation type="submission" date="2021-12" db="EMBL/GenBank/DDBJ databases">
        <title>Resequencing data analysis of finger millet.</title>
        <authorList>
            <person name="Hatakeyama M."/>
            <person name="Aluri S."/>
            <person name="Balachadran M.T."/>
            <person name="Sivarajan S.R."/>
            <person name="Poveda L."/>
            <person name="Shimizu-Inatsugi R."/>
            <person name="Schlapbach R."/>
            <person name="Sreeman S.M."/>
            <person name="Shimizu K.K."/>
        </authorList>
    </citation>
    <scope>NUCLEOTIDE SEQUENCE</scope>
</reference>
<evidence type="ECO:0000313" key="2">
    <source>
        <dbReference type="Proteomes" id="UP001054889"/>
    </source>
</evidence>
<evidence type="ECO:0008006" key="3">
    <source>
        <dbReference type="Google" id="ProtNLM"/>
    </source>
</evidence>
<evidence type="ECO:0000313" key="1">
    <source>
        <dbReference type="EMBL" id="GJN20310.1"/>
    </source>
</evidence>
<organism evidence="1 2">
    <name type="scientific">Eleusine coracana subsp. coracana</name>
    <dbReference type="NCBI Taxonomy" id="191504"/>
    <lineage>
        <taxon>Eukaryota</taxon>
        <taxon>Viridiplantae</taxon>
        <taxon>Streptophyta</taxon>
        <taxon>Embryophyta</taxon>
        <taxon>Tracheophyta</taxon>
        <taxon>Spermatophyta</taxon>
        <taxon>Magnoliopsida</taxon>
        <taxon>Liliopsida</taxon>
        <taxon>Poales</taxon>
        <taxon>Poaceae</taxon>
        <taxon>PACMAD clade</taxon>
        <taxon>Chloridoideae</taxon>
        <taxon>Cynodonteae</taxon>
        <taxon>Eleusininae</taxon>
        <taxon>Eleusine</taxon>
    </lineage>
</organism>
<dbReference type="EMBL" id="BQKI01000074">
    <property type="protein sequence ID" value="GJN20310.1"/>
    <property type="molecule type" value="Genomic_DNA"/>
</dbReference>
<accession>A0AAV5ECU5</accession>
<dbReference type="AlphaFoldDB" id="A0AAV5ECU5"/>
<gene>
    <name evidence="1" type="primary">gb07673</name>
    <name evidence="1" type="ORF">PR202_gb07673</name>
</gene>
<protein>
    <recommendedName>
        <fullName evidence="3">Calcium uniporter protein</fullName>
    </recommendedName>
</protein>
<proteinExistence type="predicted"/>
<sequence>MGTWRRQFCHGQLPTYLPSPSRKNLAHQSARQLRQFLGRSLSVVCCQLSSNLRQARKSLGTKPHQAARQGAALRLHPTLLPSEEHHPQHLGIRDDDLIKKIGRLDAAFQAGLRDDDLIKKIGRLDAAGGLTAKDLFTMGDKYAAGNSALFQV</sequence>
<comment type="caution">
    <text evidence="1">The sequence shown here is derived from an EMBL/GenBank/DDBJ whole genome shotgun (WGS) entry which is preliminary data.</text>
</comment>
<reference evidence="1" key="1">
    <citation type="journal article" date="2018" name="DNA Res.">
        <title>Multiple hybrid de novo genome assembly of finger millet, an orphan allotetraploid crop.</title>
        <authorList>
            <person name="Hatakeyama M."/>
            <person name="Aluri S."/>
            <person name="Balachadran M.T."/>
            <person name="Sivarajan S.R."/>
            <person name="Patrignani A."/>
            <person name="Gruter S."/>
            <person name="Poveda L."/>
            <person name="Shimizu-Inatsugi R."/>
            <person name="Baeten J."/>
            <person name="Francoijs K.J."/>
            <person name="Nataraja K.N."/>
            <person name="Reddy Y.A.N."/>
            <person name="Phadnis S."/>
            <person name="Ravikumar R.L."/>
            <person name="Schlapbach R."/>
            <person name="Sreeman S.M."/>
            <person name="Shimizu K.K."/>
        </authorList>
    </citation>
    <scope>NUCLEOTIDE SEQUENCE</scope>
</reference>